<keyword evidence="9" id="KW-1185">Reference proteome</keyword>
<protein>
    <submittedName>
        <fullName evidence="8">RNase adaptor protein RapZ</fullName>
    </submittedName>
</protein>
<dbReference type="InterPro" id="IPR053930">
    <property type="entry name" value="RapZ-like_N"/>
</dbReference>
<evidence type="ECO:0000313" key="9">
    <source>
        <dbReference type="Proteomes" id="UP000186785"/>
    </source>
</evidence>
<dbReference type="InterPro" id="IPR027417">
    <property type="entry name" value="P-loop_NTPase"/>
</dbReference>
<dbReference type="OrthoDB" id="9784461at2"/>
<keyword evidence="3 4" id="KW-0342">GTP-binding</keyword>
<feature type="binding site" evidence="4">
    <location>
        <begin position="87"/>
        <end position="90"/>
    </location>
    <ligand>
        <name>GTP</name>
        <dbReference type="ChEBI" id="CHEBI:37565"/>
    </ligand>
</feature>
<dbReference type="SUPFAM" id="SSF52540">
    <property type="entry name" value="P-loop containing nucleoside triphosphate hydrolases"/>
    <property type="match status" value="1"/>
</dbReference>
<evidence type="ECO:0000259" key="7">
    <source>
        <dbReference type="Pfam" id="PF22740"/>
    </source>
</evidence>
<reference evidence="8 9" key="1">
    <citation type="submission" date="2016-11" db="EMBL/GenBank/DDBJ databases">
        <title>Actinomyces gypaetusis sp. nov. isolated from the vulture Gypaetus barbatus in Qinghai Tibet Plateau China.</title>
        <authorList>
            <person name="Meng X."/>
        </authorList>
    </citation>
    <scope>NUCLEOTIDE SEQUENCE [LARGE SCALE GENOMIC DNA]</scope>
    <source>
        <strain evidence="8 9">VUL4_2</strain>
    </source>
</reference>
<evidence type="ECO:0000313" key="8">
    <source>
        <dbReference type="EMBL" id="OKL49083.1"/>
    </source>
</evidence>
<evidence type="ECO:0000259" key="6">
    <source>
        <dbReference type="Pfam" id="PF03668"/>
    </source>
</evidence>
<dbReference type="PIRSF" id="PIRSF005052">
    <property type="entry name" value="P-loopkin"/>
    <property type="match status" value="1"/>
</dbReference>
<comment type="caution">
    <text evidence="8">The sequence shown here is derived from an EMBL/GenBank/DDBJ whole genome shotgun (WGS) entry which is preliminary data.</text>
</comment>
<feature type="domain" description="RapZ-like N-terminal" evidence="6">
    <location>
        <begin position="30"/>
        <end position="184"/>
    </location>
</feature>
<organism evidence="8 9">
    <name type="scientific">Boudabousia liubingyangii</name>
    <dbReference type="NCBI Taxonomy" id="1921764"/>
    <lineage>
        <taxon>Bacteria</taxon>
        <taxon>Bacillati</taxon>
        <taxon>Actinomycetota</taxon>
        <taxon>Actinomycetes</taxon>
        <taxon>Actinomycetales</taxon>
        <taxon>Actinomycetaceae</taxon>
        <taxon>Boudabousia</taxon>
    </lineage>
</organism>
<dbReference type="Pfam" id="PF03668">
    <property type="entry name" value="RapZ-like_N"/>
    <property type="match status" value="1"/>
</dbReference>
<feature type="region of interest" description="Disordered" evidence="5">
    <location>
        <begin position="1"/>
        <end position="24"/>
    </location>
</feature>
<evidence type="ECO:0000256" key="2">
    <source>
        <dbReference type="ARBA" id="ARBA00022840"/>
    </source>
</evidence>
<dbReference type="PANTHER" id="PTHR30448">
    <property type="entry name" value="RNASE ADAPTER PROTEIN RAPZ"/>
    <property type="match status" value="1"/>
</dbReference>
<dbReference type="GO" id="GO:0005524">
    <property type="term" value="F:ATP binding"/>
    <property type="evidence" value="ECO:0007669"/>
    <property type="project" value="UniProtKB-UniRule"/>
</dbReference>
<feature type="binding site" evidence="4">
    <location>
        <begin position="36"/>
        <end position="43"/>
    </location>
    <ligand>
        <name>ATP</name>
        <dbReference type="ChEBI" id="CHEBI:30616"/>
    </ligand>
</feature>
<dbReference type="InterPro" id="IPR005337">
    <property type="entry name" value="RapZ-like"/>
</dbReference>
<dbReference type="GO" id="GO:0005525">
    <property type="term" value="F:GTP binding"/>
    <property type="evidence" value="ECO:0007669"/>
    <property type="project" value="UniProtKB-UniRule"/>
</dbReference>
<dbReference type="HAMAP" id="MF_00636">
    <property type="entry name" value="RapZ_like"/>
    <property type="match status" value="1"/>
</dbReference>
<dbReference type="InterPro" id="IPR053931">
    <property type="entry name" value="RapZ_C"/>
</dbReference>
<feature type="domain" description="RapZ C-terminal" evidence="7">
    <location>
        <begin position="192"/>
        <end position="310"/>
    </location>
</feature>
<feature type="compositionally biased region" description="Acidic residues" evidence="5">
    <location>
        <begin position="1"/>
        <end position="13"/>
    </location>
</feature>
<evidence type="ECO:0000256" key="1">
    <source>
        <dbReference type="ARBA" id="ARBA00022741"/>
    </source>
</evidence>
<keyword evidence="1 4" id="KW-0547">Nucleotide-binding</keyword>
<accession>A0A1Q5PNH2</accession>
<evidence type="ECO:0000256" key="5">
    <source>
        <dbReference type="SAM" id="MobiDB-lite"/>
    </source>
</evidence>
<dbReference type="Gene3D" id="3.40.50.300">
    <property type="entry name" value="P-loop containing nucleotide triphosphate hydrolases"/>
    <property type="match status" value="1"/>
</dbReference>
<dbReference type="PANTHER" id="PTHR30448:SF0">
    <property type="entry name" value="RNASE ADAPTER PROTEIN RAPZ"/>
    <property type="match status" value="1"/>
</dbReference>
<sequence>MTDNEIEFSDDTSPEGLDLGGQPLADRGPELVIISGLSGAGRTRAANALEDLDWYVVDNLPPRMLSALAGMMTTTGEGVHRLAAVVDVRSKAYFHELEAALQELRDTSISYRIIFLDAQDQVLVRRYEANRRPHPLQRDGGRIIDAIKTERSLLEPLRRQADVIINTSELNVHDLSRQVQQSVAVQESRPLRLTIMSFGFKYGLPVDADIVLDMRFLANPYWVPGLRHLTGRDDPVADYVLGLEGAKEFLDGWVELYLKVLPNYLRELKPYVTIAVGCTGGKHRSVASAEYLSAAFGAHGYPVKTIHRDLGKE</sequence>
<dbReference type="STRING" id="1921764.BSR28_03990"/>
<dbReference type="AlphaFoldDB" id="A0A1Q5PNH2"/>
<name>A0A1Q5PNH2_9ACTO</name>
<proteinExistence type="inferred from homology"/>
<gene>
    <name evidence="8" type="ORF">BSR29_04425</name>
</gene>
<dbReference type="Proteomes" id="UP000186785">
    <property type="component" value="Unassembled WGS sequence"/>
</dbReference>
<evidence type="ECO:0000256" key="4">
    <source>
        <dbReference type="HAMAP-Rule" id="MF_00636"/>
    </source>
</evidence>
<dbReference type="NCBIfam" id="NF003828">
    <property type="entry name" value="PRK05416.1"/>
    <property type="match status" value="1"/>
</dbReference>
<dbReference type="Pfam" id="PF22740">
    <property type="entry name" value="PapZ_C"/>
    <property type="match status" value="1"/>
</dbReference>
<dbReference type="RefSeq" id="WP_073709073.1">
    <property type="nucleotide sequence ID" value="NZ_MQSV01000002.1"/>
</dbReference>
<evidence type="ECO:0000256" key="3">
    <source>
        <dbReference type="ARBA" id="ARBA00023134"/>
    </source>
</evidence>
<dbReference type="EMBL" id="MQSV01000002">
    <property type="protein sequence ID" value="OKL49083.1"/>
    <property type="molecule type" value="Genomic_DNA"/>
</dbReference>
<keyword evidence="2 4" id="KW-0067">ATP-binding</keyword>